<keyword evidence="5" id="KW-0808">Transferase</keyword>
<proteinExistence type="inferred from homology"/>
<dbReference type="PIRSF" id="PIRSF005578">
    <property type="entry name" value="TlyA"/>
    <property type="match status" value="1"/>
</dbReference>
<dbReference type="CDD" id="cd00165">
    <property type="entry name" value="S4"/>
    <property type="match status" value="1"/>
</dbReference>
<feature type="domain" description="RNA-binding S4" evidence="4">
    <location>
        <begin position="4"/>
        <end position="63"/>
    </location>
</feature>
<keyword evidence="6" id="KW-1185">Reference proteome</keyword>
<evidence type="ECO:0000313" key="6">
    <source>
        <dbReference type="Proteomes" id="UP000199444"/>
    </source>
</evidence>
<dbReference type="Pfam" id="PF01728">
    <property type="entry name" value="FtsJ"/>
    <property type="match status" value="1"/>
</dbReference>
<dbReference type="InterPro" id="IPR036986">
    <property type="entry name" value="S4_RNA-bd_sf"/>
</dbReference>
<dbReference type="NCBIfam" id="TIGR00478">
    <property type="entry name" value="tly"/>
    <property type="match status" value="1"/>
</dbReference>
<sequence>MAKKRLDIMLVDRKLIETREKAKRVIMAGLVFSEQHRLEKPGMKVDEDIPITVKGKMFPYVGRGGLKLEKALNYFAISLDNRIMVDVGSSTGGFTDCALQNGARLCYAIDVGYNQLDWKLRNDDRVVVMEKTNFRYVTPEMISYGSPDFATIDVSFISLSIILPILSQLLRNDSDIVALIKPQFEAGRDQVGKKGIVRDKSVHLSVLRKITDFAEKEGYHLISLTYSPITGGEGNIEFLAHWGWKSEKEGFRPSDIELETIVDDAHQDLTVNKKNY</sequence>
<dbReference type="PANTHER" id="PTHR32319">
    <property type="entry name" value="BACTERIAL HEMOLYSIN-LIKE PROTEIN"/>
    <property type="match status" value="1"/>
</dbReference>
<dbReference type="GO" id="GO:0008168">
    <property type="term" value="F:methyltransferase activity"/>
    <property type="evidence" value="ECO:0007669"/>
    <property type="project" value="UniProtKB-KW"/>
</dbReference>
<dbReference type="STRING" id="553311.SAMN05216231_1772"/>
<dbReference type="InterPro" id="IPR004538">
    <property type="entry name" value="Hemolysin_A/TlyA"/>
</dbReference>
<keyword evidence="1 3" id="KW-0694">RNA-binding</keyword>
<evidence type="ECO:0000259" key="4">
    <source>
        <dbReference type="SMART" id="SM00363"/>
    </source>
</evidence>
<dbReference type="Gene3D" id="3.40.50.150">
    <property type="entry name" value="Vaccinia Virus protein VP39"/>
    <property type="match status" value="1"/>
</dbReference>
<dbReference type="GO" id="GO:0032259">
    <property type="term" value="P:methylation"/>
    <property type="evidence" value="ECO:0007669"/>
    <property type="project" value="UniProtKB-KW"/>
</dbReference>
<evidence type="ECO:0000256" key="3">
    <source>
        <dbReference type="PROSITE-ProRule" id="PRU00182"/>
    </source>
</evidence>
<dbReference type="Gene3D" id="3.10.290.10">
    <property type="entry name" value="RNA-binding S4 domain"/>
    <property type="match status" value="1"/>
</dbReference>
<dbReference type="SUPFAM" id="SSF53335">
    <property type="entry name" value="S-adenosyl-L-methionine-dependent methyltransferases"/>
    <property type="match status" value="1"/>
</dbReference>
<evidence type="ECO:0000256" key="1">
    <source>
        <dbReference type="ARBA" id="ARBA00022884"/>
    </source>
</evidence>
<dbReference type="InterPro" id="IPR029063">
    <property type="entry name" value="SAM-dependent_MTases_sf"/>
</dbReference>
<dbReference type="AlphaFoldDB" id="A0A1H1BID5"/>
<dbReference type="RefSeq" id="WP_092492613.1">
    <property type="nucleotide sequence ID" value="NZ_FNKD01000002.1"/>
</dbReference>
<dbReference type="SMART" id="SM00363">
    <property type="entry name" value="S4"/>
    <property type="match status" value="1"/>
</dbReference>
<dbReference type="InterPro" id="IPR047048">
    <property type="entry name" value="TlyA"/>
</dbReference>
<dbReference type="InterPro" id="IPR002877">
    <property type="entry name" value="RNA_MeTrfase_FtsJ_dom"/>
</dbReference>
<keyword evidence="5" id="KW-0489">Methyltransferase</keyword>
<dbReference type="SUPFAM" id="SSF55174">
    <property type="entry name" value="Alpha-L RNA-binding motif"/>
    <property type="match status" value="1"/>
</dbReference>
<dbReference type="Pfam" id="PF01479">
    <property type="entry name" value="S4"/>
    <property type="match status" value="1"/>
</dbReference>
<name>A0A1H1BID5_9BACI</name>
<dbReference type="EMBL" id="FNKD01000002">
    <property type="protein sequence ID" value="SDQ51712.1"/>
    <property type="molecule type" value="Genomic_DNA"/>
</dbReference>
<dbReference type="PANTHER" id="PTHR32319:SF0">
    <property type="entry name" value="BACTERIAL HEMOLYSIN-LIKE PROTEIN"/>
    <property type="match status" value="1"/>
</dbReference>
<evidence type="ECO:0000256" key="2">
    <source>
        <dbReference type="ARBA" id="ARBA00029460"/>
    </source>
</evidence>
<accession>A0A1H1BID5</accession>
<dbReference type="GO" id="GO:0003723">
    <property type="term" value="F:RNA binding"/>
    <property type="evidence" value="ECO:0007669"/>
    <property type="project" value="UniProtKB-KW"/>
</dbReference>
<dbReference type="Proteomes" id="UP000199444">
    <property type="component" value="Unassembled WGS sequence"/>
</dbReference>
<protein>
    <submittedName>
        <fullName evidence="5">23S rRNA (Cytidine1920-2'-O)/16S rRNA (Cytidine1409-2'-O)-methyltransferase</fullName>
    </submittedName>
</protein>
<organism evidence="5 6">
    <name type="scientific">Virgibacillus salinus</name>
    <dbReference type="NCBI Taxonomy" id="553311"/>
    <lineage>
        <taxon>Bacteria</taxon>
        <taxon>Bacillati</taxon>
        <taxon>Bacillota</taxon>
        <taxon>Bacilli</taxon>
        <taxon>Bacillales</taxon>
        <taxon>Bacillaceae</taxon>
        <taxon>Virgibacillus</taxon>
    </lineage>
</organism>
<evidence type="ECO:0000313" key="5">
    <source>
        <dbReference type="EMBL" id="SDQ51712.1"/>
    </source>
</evidence>
<gene>
    <name evidence="5" type="ORF">SAMN05216231_1772</name>
</gene>
<reference evidence="5 6" key="1">
    <citation type="submission" date="2016-10" db="EMBL/GenBank/DDBJ databases">
        <authorList>
            <person name="de Groot N.N."/>
        </authorList>
    </citation>
    <scope>NUCLEOTIDE SEQUENCE [LARGE SCALE GENOMIC DNA]</scope>
    <source>
        <strain evidence="5 6">CGMCC 1.10449</strain>
    </source>
</reference>
<dbReference type="InterPro" id="IPR002942">
    <property type="entry name" value="S4_RNA-bd"/>
</dbReference>
<comment type="similarity">
    <text evidence="2">Belongs to the TlyA family.</text>
</comment>
<dbReference type="PROSITE" id="PS50889">
    <property type="entry name" value="S4"/>
    <property type="match status" value="1"/>
</dbReference>